<reference evidence="3" key="1">
    <citation type="submission" date="2019-10" db="EMBL/GenBank/DDBJ databases">
        <authorList>
            <consortium name="DOE Joint Genome Institute"/>
            <person name="Kuo A."/>
            <person name="Miyauchi S."/>
            <person name="Kiss E."/>
            <person name="Drula E."/>
            <person name="Kohler A."/>
            <person name="Sanchez-Garcia M."/>
            <person name="Andreopoulos B."/>
            <person name="Barry K.W."/>
            <person name="Bonito G."/>
            <person name="Buee M."/>
            <person name="Carver A."/>
            <person name="Chen C."/>
            <person name="Cichocki N."/>
            <person name="Clum A."/>
            <person name="Culley D."/>
            <person name="Crous P.W."/>
            <person name="Fauchery L."/>
            <person name="Girlanda M."/>
            <person name="Hayes R."/>
            <person name="Keri Z."/>
            <person name="LaButti K."/>
            <person name="Lipzen A."/>
            <person name="Lombard V."/>
            <person name="Magnuson J."/>
            <person name="Maillard F."/>
            <person name="Morin E."/>
            <person name="Murat C."/>
            <person name="Nolan M."/>
            <person name="Ohm R."/>
            <person name="Pangilinan J."/>
            <person name="Pereira M."/>
            <person name="Perotto S."/>
            <person name="Peter M."/>
            <person name="Riley R."/>
            <person name="Sitrit Y."/>
            <person name="Stielow B."/>
            <person name="Szollosi G."/>
            <person name="Zifcakova L."/>
            <person name="Stursova M."/>
            <person name="Spatafora J.W."/>
            <person name="Tedersoo L."/>
            <person name="Vaario L.-M."/>
            <person name="Yamada A."/>
            <person name="Yan M."/>
            <person name="Wang P."/>
            <person name="Xu J."/>
            <person name="Bruns T."/>
            <person name="Baldrian P."/>
            <person name="Vilgalys R."/>
            <person name="Henrissat B."/>
            <person name="Grigoriev I.V."/>
            <person name="Hibbett D."/>
            <person name="Nagy L.G."/>
            <person name="Martin F.M."/>
        </authorList>
    </citation>
    <scope>NUCLEOTIDE SEQUENCE</scope>
    <source>
        <strain evidence="3">Prilba</strain>
    </source>
</reference>
<evidence type="ECO:0000313" key="4">
    <source>
        <dbReference type="Proteomes" id="UP000759537"/>
    </source>
</evidence>
<dbReference type="Proteomes" id="UP000759537">
    <property type="component" value="Unassembled WGS sequence"/>
</dbReference>
<evidence type="ECO:0000259" key="2">
    <source>
        <dbReference type="Pfam" id="PF13391"/>
    </source>
</evidence>
<name>A0A9P5MTC6_9AGAM</name>
<dbReference type="EMBL" id="WHVB01000011">
    <property type="protein sequence ID" value="KAF8478388.1"/>
    <property type="molecule type" value="Genomic_DNA"/>
</dbReference>
<dbReference type="InterPro" id="IPR003615">
    <property type="entry name" value="HNH_nuc"/>
</dbReference>
<proteinExistence type="predicted"/>
<gene>
    <name evidence="3" type="ORF">DFH94DRAFT_54144</name>
</gene>
<organism evidence="3 4">
    <name type="scientific">Russula ochroleuca</name>
    <dbReference type="NCBI Taxonomy" id="152965"/>
    <lineage>
        <taxon>Eukaryota</taxon>
        <taxon>Fungi</taxon>
        <taxon>Dikarya</taxon>
        <taxon>Basidiomycota</taxon>
        <taxon>Agaricomycotina</taxon>
        <taxon>Agaricomycetes</taxon>
        <taxon>Russulales</taxon>
        <taxon>Russulaceae</taxon>
        <taxon>Russula</taxon>
    </lineage>
</organism>
<evidence type="ECO:0000313" key="3">
    <source>
        <dbReference type="EMBL" id="KAF8478388.1"/>
    </source>
</evidence>
<reference evidence="3" key="2">
    <citation type="journal article" date="2020" name="Nat. Commun.">
        <title>Large-scale genome sequencing of mycorrhizal fungi provides insights into the early evolution of symbiotic traits.</title>
        <authorList>
            <person name="Miyauchi S."/>
            <person name="Kiss E."/>
            <person name="Kuo A."/>
            <person name="Drula E."/>
            <person name="Kohler A."/>
            <person name="Sanchez-Garcia M."/>
            <person name="Morin E."/>
            <person name="Andreopoulos B."/>
            <person name="Barry K.W."/>
            <person name="Bonito G."/>
            <person name="Buee M."/>
            <person name="Carver A."/>
            <person name="Chen C."/>
            <person name="Cichocki N."/>
            <person name="Clum A."/>
            <person name="Culley D."/>
            <person name="Crous P.W."/>
            <person name="Fauchery L."/>
            <person name="Girlanda M."/>
            <person name="Hayes R.D."/>
            <person name="Keri Z."/>
            <person name="LaButti K."/>
            <person name="Lipzen A."/>
            <person name="Lombard V."/>
            <person name="Magnuson J."/>
            <person name="Maillard F."/>
            <person name="Murat C."/>
            <person name="Nolan M."/>
            <person name="Ohm R.A."/>
            <person name="Pangilinan J."/>
            <person name="Pereira M.F."/>
            <person name="Perotto S."/>
            <person name="Peter M."/>
            <person name="Pfister S."/>
            <person name="Riley R."/>
            <person name="Sitrit Y."/>
            <person name="Stielow J.B."/>
            <person name="Szollosi G."/>
            <person name="Zifcakova L."/>
            <person name="Stursova M."/>
            <person name="Spatafora J.W."/>
            <person name="Tedersoo L."/>
            <person name="Vaario L.M."/>
            <person name="Yamada A."/>
            <person name="Yan M."/>
            <person name="Wang P."/>
            <person name="Xu J."/>
            <person name="Bruns T."/>
            <person name="Baldrian P."/>
            <person name="Vilgalys R."/>
            <person name="Dunand C."/>
            <person name="Henrissat B."/>
            <person name="Grigoriev I.V."/>
            <person name="Hibbett D."/>
            <person name="Nagy L.G."/>
            <person name="Martin F.M."/>
        </authorList>
    </citation>
    <scope>NUCLEOTIDE SEQUENCE</scope>
    <source>
        <strain evidence="3">Prilba</strain>
    </source>
</reference>
<comment type="caution">
    <text evidence="3">The sequence shown here is derived from an EMBL/GenBank/DDBJ whole genome shotgun (WGS) entry which is preliminary data.</text>
</comment>
<sequence length="377" mass="42526">MGLKFPSCLSPTAMFRDCLYAHSNGCDVMFSICGARGDLSEIPDGPPVDYGSTLLADITYYYNLSENCIFIDCEGLGDVEHSEQTSSSYLTDRRYDFREDIIRQDGPFCVITQEPAVHCDAAHLVPWSKGDEYIFKVIKDRHPRYEAESVPSISGINDVQNGMLLEKTMYSMLAHGKVAFLKTPNYGLEPDDLWRFDQGPVRTDHITLQRLHKPNVHNPGQLTTLMDMGCLSPYVAFTLGANVDVISQGSLPPAIILDYMYGVAAYKCWKSRRRGDAHSVMESYHQEHYSNIPVIRRSPHDDAHGPSPLQRNRYRKVDVMAEAMDDLNAVLMAIQGITPQEAAKRREKRMEAEELKAQEASRSKVMEWKKTMDADGS</sequence>
<feature type="domain" description="HNH nuclease" evidence="2">
    <location>
        <begin position="109"/>
        <end position="168"/>
    </location>
</feature>
<dbReference type="AlphaFoldDB" id="A0A9P5MTC6"/>
<dbReference type="Pfam" id="PF13391">
    <property type="entry name" value="HNH_2"/>
    <property type="match status" value="1"/>
</dbReference>
<protein>
    <recommendedName>
        <fullName evidence="2">HNH nuclease domain-containing protein</fullName>
    </recommendedName>
</protein>
<feature type="compositionally biased region" description="Basic and acidic residues" evidence="1">
    <location>
        <begin position="342"/>
        <end position="377"/>
    </location>
</feature>
<dbReference type="OrthoDB" id="3269637at2759"/>
<feature type="region of interest" description="Disordered" evidence="1">
    <location>
        <begin position="341"/>
        <end position="377"/>
    </location>
</feature>
<keyword evidence="4" id="KW-1185">Reference proteome</keyword>
<accession>A0A9P5MTC6</accession>
<evidence type="ECO:0000256" key="1">
    <source>
        <dbReference type="SAM" id="MobiDB-lite"/>
    </source>
</evidence>